<protein>
    <submittedName>
        <fullName evidence="1">SUKH-3 domain-containing protein</fullName>
    </submittedName>
</protein>
<accession>A0ABR8U449</accession>
<dbReference type="Proteomes" id="UP000655570">
    <property type="component" value="Unassembled WGS sequence"/>
</dbReference>
<name>A0ABR8U449_9CELL</name>
<gene>
    <name evidence="1" type="ORF">H9641_16410</name>
</gene>
<keyword evidence="2" id="KW-1185">Reference proteome</keyword>
<evidence type="ECO:0000313" key="1">
    <source>
        <dbReference type="EMBL" id="MBD7982289.1"/>
    </source>
</evidence>
<organism evidence="1 2">
    <name type="scientific">Oerskovia merdavium</name>
    <dbReference type="NCBI Taxonomy" id="2762227"/>
    <lineage>
        <taxon>Bacteria</taxon>
        <taxon>Bacillati</taxon>
        <taxon>Actinomycetota</taxon>
        <taxon>Actinomycetes</taxon>
        <taxon>Micrococcales</taxon>
        <taxon>Cellulomonadaceae</taxon>
        <taxon>Oerskovia</taxon>
    </lineage>
</organism>
<comment type="caution">
    <text evidence="1">The sequence shown here is derived from an EMBL/GenBank/DDBJ whole genome shotgun (WGS) entry which is preliminary data.</text>
</comment>
<dbReference type="Pfam" id="PF14433">
    <property type="entry name" value="SUKH-3"/>
    <property type="match status" value="1"/>
</dbReference>
<proteinExistence type="predicted"/>
<reference evidence="1 2" key="1">
    <citation type="submission" date="2020-08" db="EMBL/GenBank/DDBJ databases">
        <title>A Genomic Blueprint of the Chicken Gut Microbiome.</title>
        <authorList>
            <person name="Gilroy R."/>
            <person name="Ravi A."/>
            <person name="Getino M."/>
            <person name="Pursley I."/>
            <person name="Horton D.L."/>
            <person name="Alikhan N.-F."/>
            <person name="Baker D."/>
            <person name="Gharbi K."/>
            <person name="Hall N."/>
            <person name="Watson M."/>
            <person name="Adriaenssens E.M."/>
            <person name="Foster-Nyarko E."/>
            <person name="Jarju S."/>
            <person name="Secka A."/>
            <person name="Antonio M."/>
            <person name="Oren A."/>
            <person name="Chaudhuri R."/>
            <person name="La Ragione R.M."/>
            <person name="Hildebrand F."/>
            <person name="Pallen M.J."/>
        </authorList>
    </citation>
    <scope>NUCLEOTIDE SEQUENCE [LARGE SCALE GENOMIC DNA]</scope>
    <source>
        <strain evidence="1 2">Sa2CUA9</strain>
    </source>
</reference>
<dbReference type="EMBL" id="JACSQF010000019">
    <property type="protein sequence ID" value="MBD7982289.1"/>
    <property type="molecule type" value="Genomic_DNA"/>
</dbReference>
<sequence length="79" mass="8426">MSEDSGDGHLSLVRFDALSETTCRALAASGWSPGRAVDVDRWVGPLEGEGYRVHPIAEEVLRRLGGCRSNPSTGLGRTS</sequence>
<dbReference type="InterPro" id="IPR025850">
    <property type="entry name" value="SUKH-3"/>
</dbReference>
<evidence type="ECO:0000313" key="2">
    <source>
        <dbReference type="Proteomes" id="UP000655570"/>
    </source>
</evidence>